<dbReference type="RefSeq" id="WP_205311543.1">
    <property type="nucleotide sequence ID" value="NZ_JAERPS020000004.1"/>
</dbReference>
<evidence type="ECO:0000256" key="1">
    <source>
        <dbReference type="SAM" id="SignalP"/>
    </source>
</evidence>
<keyword evidence="1" id="KW-0732">Signal</keyword>
<dbReference type="Proteomes" id="UP000663814">
    <property type="component" value="Unassembled WGS sequence"/>
</dbReference>
<evidence type="ECO:0000313" key="3">
    <source>
        <dbReference type="Proteomes" id="UP000663814"/>
    </source>
</evidence>
<comment type="caution">
    <text evidence="2">The sequence shown here is derived from an EMBL/GenBank/DDBJ whole genome shotgun (WGS) entry which is preliminary data.</text>
</comment>
<dbReference type="PROSITE" id="PS51257">
    <property type="entry name" value="PROKAR_LIPOPROTEIN"/>
    <property type="match status" value="1"/>
</dbReference>
<proteinExistence type="predicted"/>
<organism evidence="2 3">
    <name type="scientific">Rheinheimera maricola</name>
    <dbReference type="NCBI Taxonomy" id="2793282"/>
    <lineage>
        <taxon>Bacteria</taxon>
        <taxon>Pseudomonadati</taxon>
        <taxon>Pseudomonadota</taxon>
        <taxon>Gammaproteobacteria</taxon>
        <taxon>Chromatiales</taxon>
        <taxon>Chromatiaceae</taxon>
        <taxon>Rheinheimera</taxon>
    </lineage>
</organism>
<feature type="chain" id="PRO_5046898887" evidence="1">
    <location>
        <begin position="21"/>
        <end position="175"/>
    </location>
</feature>
<gene>
    <name evidence="2" type="ORF">I4W93_012040</name>
</gene>
<protein>
    <submittedName>
        <fullName evidence="2">Uncharacterized protein</fullName>
    </submittedName>
</protein>
<name>A0ABS7XC71_9GAMM</name>
<accession>A0ABS7XC71</accession>
<keyword evidence="3" id="KW-1185">Reference proteome</keyword>
<feature type="signal peptide" evidence="1">
    <location>
        <begin position="1"/>
        <end position="20"/>
    </location>
</feature>
<dbReference type="EMBL" id="JAERPS020000004">
    <property type="protein sequence ID" value="MBZ9612328.1"/>
    <property type="molecule type" value="Genomic_DNA"/>
</dbReference>
<evidence type="ECO:0000313" key="2">
    <source>
        <dbReference type="EMBL" id="MBZ9612328.1"/>
    </source>
</evidence>
<sequence>MKTYITGILAVLLSACSVNADTTLSFGADFKLTLRQSLMDGATVFSSDELSVKTANNQLISGRLLSVDSENLPQSFNIQQYPDYLLNRTPLTNLPPETAKLFENSSEEVNYNYDLSALEIHDINSGKLYSLCKETNCLAFVVKPANSDFILTVHSMGMSKKEFTGLIKGGLNAKN</sequence>
<reference evidence="2 3" key="1">
    <citation type="submission" date="2021-08" db="EMBL/GenBank/DDBJ databases">
        <title>Rheinheimera aquimaris sp. nov., isolated from seawater of the East Sea in Korea.</title>
        <authorList>
            <person name="Kim K.H."/>
            <person name="Wenting R."/>
            <person name="Kim K.R."/>
            <person name="Jeon C.O."/>
        </authorList>
    </citation>
    <scope>NUCLEOTIDE SEQUENCE [LARGE SCALE GENOMIC DNA]</scope>
    <source>
        <strain evidence="2 3">MA-13</strain>
    </source>
</reference>